<evidence type="ECO:0000313" key="3">
    <source>
        <dbReference type="EMBL" id="SEQ37746.1"/>
    </source>
</evidence>
<dbReference type="RefSeq" id="WP_092572421.1">
    <property type="nucleotide sequence ID" value="NZ_FOEN01000009.1"/>
</dbReference>
<gene>
    <name evidence="3" type="ORF">SAMN04488558_10959</name>
</gene>
<dbReference type="GO" id="GO:0009691">
    <property type="term" value="P:cytokinin biosynthetic process"/>
    <property type="evidence" value="ECO:0007669"/>
    <property type="project" value="UniProtKB-UniRule"/>
</dbReference>
<dbReference type="STRING" id="89093.SAMN04488558_10959"/>
<keyword evidence="2" id="KW-0378">Hydrolase</keyword>
<dbReference type="SUPFAM" id="SSF102405">
    <property type="entry name" value="MCP/YpsA-like"/>
    <property type="match status" value="1"/>
</dbReference>
<dbReference type="Gene3D" id="3.40.50.450">
    <property type="match status" value="1"/>
</dbReference>
<dbReference type="InterPro" id="IPR005269">
    <property type="entry name" value="LOG"/>
</dbReference>
<comment type="similarity">
    <text evidence="1 2">Belongs to the LOG family.</text>
</comment>
<dbReference type="GO" id="GO:0005829">
    <property type="term" value="C:cytosol"/>
    <property type="evidence" value="ECO:0007669"/>
    <property type="project" value="TreeGrafter"/>
</dbReference>
<keyword evidence="2" id="KW-0203">Cytokinin biosynthesis</keyword>
<protein>
    <recommendedName>
        <fullName evidence="2">Cytokinin riboside 5'-monophosphate phosphoribohydrolase</fullName>
        <ecNumber evidence="2">3.2.2.n1</ecNumber>
    </recommendedName>
</protein>
<dbReference type="EMBL" id="FOEN01000009">
    <property type="protein sequence ID" value="SEQ37746.1"/>
    <property type="molecule type" value="Genomic_DNA"/>
</dbReference>
<name>A0A1H9FIN2_9LACT</name>
<dbReference type="AlphaFoldDB" id="A0A1H9FIN2"/>
<evidence type="ECO:0000256" key="2">
    <source>
        <dbReference type="RuleBase" id="RU363015"/>
    </source>
</evidence>
<dbReference type="PANTHER" id="PTHR31223:SF70">
    <property type="entry name" value="LOG FAMILY PROTEIN YJL055W"/>
    <property type="match status" value="1"/>
</dbReference>
<dbReference type="Proteomes" id="UP000198833">
    <property type="component" value="Unassembled WGS sequence"/>
</dbReference>
<dbReference type="EC" id="3.2.2.n1" evidence="2"/>
<accession>A0A1H9FIN2</accession>
<evidence type="ECO:0000313" key="4">
    <source>
        <dbReference type="Proteomes" id="UP000198833"/>
    </source>
</evidence>
<dbReference type="InterPro" id="IPR031100">
    <property type="entry name" value="LOG_fam"/>
</dbReference>
<reference evidence="3 4" key="1">
    <citation type="submission" date="2016-10" db="EMBL/GenBank/DDBJ databases">
        <authorList>
            <person name="de Groot N.N."/>
        </authorList>
    </citation>
    <scope>NUCLEOTIDE SEQUENCE [LARGE SCALE GENOMIC DNA]</scope>
    <source>
        <strain evidence="3 4">DSM 15695</strain>
    </source>
</reference>
<dbReference type="GO" id="GO:0016799">
    <property type="term" value="F:hydrolase activity, hydrolyzing N-glycosyl compounds"/>
    <property type="evidence" value="ECO:0007669"/>
    <property type="project" value="TreeGrafter"/>
</dbReference>
<proteinExistence type="inferred from homology"/>
<keyword evidence="4" id="KW-1185">Reference proteome</keyword>
<organism evidence="3 4">
    <name type="scientific">Ignavigranum ruoffiae</name>
    <dbReference type="NCBI Taxonomy" id="89093"/>
    <lineage>
        <taxon>Bacteria</taxon>
        <taxon>Bacillati</taxon>
        <taxon>Bacillota</taxon>
        <taxon>Bacilli</taxon>
        <taxon>Lactobacillales</taxon>
        <taxon>Aerococcaceae</taxon>
        <taxon>Ignavigranum</taxon>
    </lineage>
</organism>
<dbReference type="OrthoDB" id="9801098at2"/>
<dbReference type="Pfam" id="PF03641">
    <property type="entry name" value="Lysine_decarbox"/>
    <property type="match status" value="1"/>
</dbReference>
<dbReference type="NCBIfam" id="TIGR00730">
    <property type="entry name" value="Rossman fold protein, TIGR00730 family"/>
    <property type="match status" value="1"/>
</dbReference>
<sequence>MNIAVYCGSKIGLNPKFSQAAKDLGSWLAQNKHTLIYGGASHGLMGLVADACLQAGGNVIGVATYEIHNMEHWHQGLNQLITVDTLSQRKGVMSEQADAYIALPGGPGTLEEIVEMISWARVQLHHKPCLILNIDHYYDALQKLLTSMVEQEFILASNLQLVHLVNTIADLDEYI</sequence>
<dbReference type="PANTHER" id="PTHR31223">
    <property type="entry name" value="LOG FAMILY PROTEIN YJL055W"/>
    <property type="match status" value="1"/>
</dbReference>
<evidence type="ECO:0000256" key="1">
    <source>
        <dbReference type="ARBA" id="ARBA00006763"/>
    </source>
</evidence>